<feature type="region of interest" description="Disordered" evidence="1">
    <location>
        <begin position="247"/>
        <end position="273"/>
    </location>
</feature>
<accession>A0A7S3LJ95</accession>
<evidence type="ECO:0000256" key="1">
    <source>
        <dbReference type="SAM" id="MobiDB-lite"/>
    </source>
</evidence>
<feature type="compositionally biased region" description="Polar residues" evidence="1">
    <location>
        <begin position="176"/>
        <end position="187"/>
    </location>
</feature>
<sequence length="297" mass="34633">MYKWYIVLKLNFYWEPVGKMTGQEFKYLHPIKEMTSIAVFNEFIEYDAQGNCNASGILSKECYQKWLESRKKKPKCPPKAFRRALTAHVRGVDGRRPFEVRAERSLLRELRKKKIWACFEGDPESYIGIQGFPSSSYHEKIQAKGRENIMNDADWNAAETVSTTLVKKIGNCGRSSTDSNIGVTENSYGPKPLQMKQALPPNFQNGLKLPQEQIEIKKLSQEQIHLKRLQERQLIQKSQKQQEYQNSLLSQRRLFEEKQPKAKKTKREDKQKRKEILTEMKSDSYHIIQVNLCTVAV</sequence>
<organism evidence="2">
    <name type="scientific">Aplanochytrium stocchinoi</name>
    <dbReference type="NCBI Taxonomy" id="215587"/>
    <lineage>
        <taxon>Eukaryota</taxon>
        <taxon>Sar</taxon>
        <taxon>Stramenopiles</taxon>
        <taxon>Bigyra</taxon>
        <taxon>Labyrinthulomycetes</taxon>
        <taxon>Thraustochytrida</taxon>
        <taxon>Thraustochytriidae</taxon>
        <taxon>Aplanochytrium</taxon>
    </lineage>
</organism>
<proteinExistence type="predicted"/>
<gene>
    <name evidence="2" type="ORF">ASTO00021_LOCUS3283</name>
</gene>
<feature type="compositionally biased region" description="Basic and acidic residues" evidence="1">
    <location>
        <begin position="253"/>
        <end position="273"/>
    </location>
</feature>
<evidence type="ECO:0000313" key="2">
    <source>
        <dbReference type="EMBL" id="CAE0432965.1"/>
    </source>
</evidence>
<feature type="region of interest" description="Disordered" evidence="1">
    <location>
        <begin position="176"/>
        <end position="201"/>
    </location>
</feature>
<name>A0A7S3LJ95_9STRA</name>
<reference evidence="2" key="1">
    <citation type="submission" date="2021-01" db="EMBL/GenBank/DDBJ databases">
        <authorList>
            <person name="Corre E."/>
            <person name="Pelletier E."/>
            <person name="Niang G."/>
            <person name="Scheremetjew M."/>
            <person name="Finn R."/>
            <person name="Kale V."/>
            <person name="Holt S."/>
            <person name="Cochrane G."/>
            <person name="Meng A."/>
            <person name="Brown T."/>
            <person name="Cohen L."/>
        </authorList>
    </citation>
    <scope>NUCLEOTIDE SEQUENCE</scope>
    <source>
        <strain evidence="2">GSBS06</strain>
    </source>
</reference>
<protein>
    <submittedName>
        <fullName evidence="2">Uncharacterized protein</fullName>
    </submittedName>
</protein>
<dbReference type="AlphaFoldDB" id="A0A7S3LJ95"/>
<dbReference type="EMBL" id="HBIN01004638">
    <property type="protein sequence ID" value="CAE0432965.1"/>
    <property type="molecule type" value="Transcribed_RNA"/>
</dbReference>